<evidence type="ECO:0000256" key="1">
    <source>
        <dbReference type="ARBA" id="ARBA00006739"/>
    </source>
</evidence>
<dbReference type="InterPro" id="IPR029044">
    <property type="entry name" value="Nucleotide-diphossugar_trans"/>
</dbReference>
<dbReference type="InterPro" id="IPR001173">
    <property type="entry name" value="Glyco_trans_2-like"/>
</dbReference>
<evidence type="ECO:0000313" key="5">
    <source>
        <dbReference type="EMBL" id="BDS12145.1"/>
    </source>
</evidence>
<dbReference type="PANTHER" id="PTHR43398:SF1">
    <property type="entry name" value="DOLICHOL-PHOSPHATE MANNOSYLTRANSFERASE SUBUNIT 1"/>
    <property type="match status" value="1"/>
</dbReference>
<evidence type="ECO:0000259" key="4">
    <source>
        <dbReference type="Pfam" id="PF00535"/>
    </source>
</evidence>
<accession>A0A916DTY3</accession>
<dbReference type="GO" id="GO:0016020">
    <property type="term" value="C:membrane"/>
    <property type="evidence" value="ECO:0007669"/>
    <property type="project" value="GOC"/>
</dbReference>
<evidence type="ECO:0000256" key="2">
    <source>
        <dbReference type="ARBA" id="ARBA00022676"/>
    </source>
</evidence>
<dbReference type="GO" id="GO:0004582">
    <property type="term" value="F:dolichyl-phosphate beta-D-mannosyltransferase activity"/>
    <property type="evidence" value="ECO:0007669"/>
    <property type="project" value="InterPro"/>
</dbReference>
<dbReference type="Pfam" id="PF00535">
    <property type="entry name" value="Glycos_transf_2"/>
    <property type="match status" value="1"/>
</dbReference>
<dbReference type="PANTHER" id="PTHR43398">
    <property type="entry name" value="DOLICHOL-PHOSPHATE MANNOSYLTRANSFERASE SUBUNIT 1"/>
    <property type="match status" value="1"/>
</dbReference>
<dbReference type="Gene3D" id="3.90.550.10">
    <property type="entry name" value="Spore Coat Polysaccharide Biosynthesis Protein SpsA, Chain A"/>
    <property type="match status" value="1"/>
</dbReference>
<evidence type="ECO:0000313" key="6">
    <source>
        <dbReference type="Proteomes" id="UP001060919"/>
    </source>
</evidence>
<dbReference type="Proteomes" id="UP001060919">
    <property type="component" value="Chromosome"/>
</dbReference>
<dbReference type="CDD" id="cd06442">
    <property type="entry name" value="DPM1_like"/>
    <property type="match status" value="1"/>
</dbReference>
<reference evidence="5" key="1">
    <citation type="submission" date="2022-09" db="EMBL/GenBank/DDBJ databases">
        <title>Aureispira anguillicida sp. nov., isolated from Leptocephalus of Japanese eel Anguilla japonica.</title>
        <authorList>
            <person name="Yuasa K."/>
            <person name="Mekata T."/>
            <person name="Ikunari K."/>
        </authorList>
    </citation>
    <scope>NUCLEOTIDE SEQUENCE</scope>
    <source>
        <strain evidence="5">EL160426</strain>
    </source>
</reference>
<dbReference type="SUPFAM" id="SSF53448">
    <property type="entry name" value="Nucleotide-diphospho-sugar transferases"/>
    <property type="match status" value="1"/>
</dbReference>
<dbReference type="InterPro" id="IPR039528">
    <property type="entry name" value="DPM1-like"/>
</dbReference>
<dbReference type="AlphaFoldDB" id="A0A916DTY3"/>
<keyword evidence="6" id="KW-1185">Reference proteome</keyword>
<gene>
    <name evidence="5" type="ORF">AsAng_0028600</name>
</gene>
<evidence type="ECO:0000256" key="3">
    <source>
        <dbReference type="ARBA" id="ARBA00022679"/>
    </source>
</evidence>
<sequence length="287" mass="33137">MRNKSIIFPTFTRVLGLSKDKRSIKYLNQRNENLYYSISKEIRVLSERLVIIPTYNEKENIEKITRVVMNLKPTFHLLIVDDGSPDGTAGIVKGLQNEFAGRLFIEERQSKQGLGTAYIHGFKWALESTYEYIFEMDADFSHNPNDLPRLFEACNQSGVGVAVGSRYVRNGKVENWPFNRLLMSRGASIYVRLVTWMPVSDATAGFVCYKRSFLESLDFDKIEFKGYAFQIEMKFAAWQLGYKIVEVPIVFKDRVEGASKMSTAIFNEAFFGVLKMRWKGWVSNYKQ</sequence>
<name>A0A916DTY3_9BACT</name>
<dbReference type="FunFam" id="3.90.550.10:FF:000122">
    <property type="entry name" value="Dolichol-phosphate mannosyltransferase subunit 1"/>
    <property type="match status" value="1"/>
</dbReference>
<protein>
    <submittedName>
        <fullName evidence="5">Polyprenol monophosphomannose synthase</fullName>
    </submittedName>
</protein>
<dbReference type="EMBL" id="AP026867">
    <property type="protein sequence ID" value="BDS12145.1"/>
    <property type="molecule type" value="Genomic_DNA"/>
</dbReference>
<proteinExistence type="inferred from homology"/>
<feature type="domain" description="Glycosyltransferase 2-like" evidence="4">
    <location>
        <begin position="50"/>
        <end position="216"/>
    </location>
</feature>
<organism evidence="5 6">
    <name type="scientific">Aureispira anguillae</name>
    <dbReference type="NCBI Taxonomy" id="2864201"/>
    <lineage>
        <taxon>Bacteria</taxon>
        <taxon>Pseudomonadati</taxon>
        <taxon>Bacteroidota</taxon>
        <taxon>Saprospiria</taxon>
        <taxon>Saprospirales</taxon>
        <taxon>Saprospiraceae</taxon>
        <taxon>Aureispira</taxon>
    </lineage>
</organism>
<keyword evidence="3" id="KW-0808">Transferase</keyword>
<comment type="similarity">
    <text evidence="1">Belongs to the glycosyltransferase 2 family.</text>
</comment>
<keyword evidence="2" id="KW-0328">Glycosyltransferase</keyword>
<dbReference type="KEGG" id="aup:AsAng_0028600"/>
<dbReference type="GO" id="GO:0009247">
    <property type="term" value="P:glycolipid biosynthetic process"/>
    <property type="evidence" value="ECO:0007669"/>
    <property type="project" value="TreeGrafter"/>
</dbReference>